<evidence type="ECO:0000256" key="5">
    <source>
        <dbReference type="SAM" id="SignalP"/>
    </source>
</evidence>
<reference evidence="7 8" key="1">
    <citation type="submission" date="2020-06" db="EMBL/GenBank/DDBJ databases">
        <authorList>
            <person name="Li R."/>
            <person name="Bekaert M."/>
        </authorList>
    </citation>
    <scope>NUCLEOTIDE SEQUENCE [LARGE SCALE GENOMIC DNA]</scope>
    <source>
        <strain evidence="8">wild</strain>
    </source>
</reference>
<dbReference type="SMART" id="SM00110">
    <property type="entry name" value="C1Q"/>
    <property type="match status" value="1"/>
</dbReference>
<evidence type="ECO:0000259" key="6">
    <source>
        <dbReference type="PROSITE" id="PS50871"/>
    </source>
</evidence>
<comment type="subcellular location">
    <subcellularLocation>
        <location evidence="1">Secreted</location>
    </subcellularLocation>
</comment>
<dbReference type="EMBL" id="CACVKT020001854">
    <property type="protein sequence ID" value="CAC5372520.1"/>
    <property type="molecule type" value="Genomic_DNA"/>
</dbReference>
<dbReference type="Pfam" id="PF00386">
    <property type="entry name" value="C1q"/>
    <property type="match status" value="1"/>
</dbReference>
<evidence type="ECO:0000256" key="3">
    <source>
        <dbReference type="ARBA" id="ARBA00022729"/>
    </source>
</evidence>
<dbReference type="PROSITE" id="PS51257">
    <property type="entry name" value="PROKAR_LIPOPROTEIN"/>
    <property type="match status" value="1"/>
</dbReference>
<gene>
    <name evidence="7" type="ORF">MCOR_10582</name>
</gene>
<dbReference type="Gene3D" id="2.60.120.40">
    <property type="match status" value="1"/>
</dbReference>
<dbReference type="InterPro" id="IPR008983">
    <property type="entry name" value="Tumour_necrosis_fac-like_dom"/>
</dbReference>
<dbReference type="InterPro" id="IPR001073">
    <property type="entry name" value="C1q_dom"/>
</dbReference>
<accession>A0A6J8AVA7</accession>
<organism evidence="7 8">
    <name type="scientific">Mytilus coruscus</name>
    <name type="common">Sea mussel</name>
    <dbReference type="NCBI Taxonomy" id="42192"/>
    <lineage>
        <taxon>Eukaryota</taxon>
        <taxon>Metazoa</taxon>
        <taxon>Spiralia</taxon>
        <taxon>Lophotrochozoa</taxon>
        <taxon>Mollusca</taxon>
        <taxon>Bivalvia</taxon>
        <taxon>Autobranchia</taxon>
        <taxon>Pteriomorphia</taxon>
        <taxon>Mytilida</taxon>
        <taxon>Mytiloidea</taxon>
        <taxon>Mytilidae</taxon>
        <taxon>Mytilinae</taxon>
        <taxon>Mytilus</taxon>
    </lineage>
</organism>
<dbReference type="PROSITE" id="PS50871">
    <property type="entry name" value="C1Q"/>
    <property type="match status" value="1"/>
</dbReference>
<dbReference type="GO" id="GO:0005576">
    <property type="term" value="C:extracellular region"/>
    <property type="evidence" value="ECO:0007669"/>
    <property type="project" value="UniProtKB-SubCell"/>
</dbReference>
<sequence length="258" mass="29376">MKLQTYVSFALFLATLVSCSGSSIDYDELISVIAKNTETIRKLEDKLNHHEMLNVVHDKTVIEQQEQISLLENTIKSQGEILNSQGNQLEDIQNKCRQFKRADGDPPTSSNSSDPAFYVYLESTETNPQPNMVVKFDTPITNLGGAYNIEKGVFTVPKKGVYVFSWTIVSSVRGVIFTEIVVNSDPIGSMITHAEQSLDFHTQSWRLRIHSHKTAISRSWIYQQSGTLQVLFQWMVIKVINQIRIKIDSSFNMKYHLK</sequence>
<dbReference type="Proteomes" id="UP000507470">
    <property type="component" value="Unassembled WGS sequence"/>
</dbReference>
<dbReference type="OrthoDB" id="6046626at2759"/>
<feature type="domain" description="C1q" evidence="6">
    <location>
        <begin position="110"/>
        <end position="258"/>
    </location>
</feature>
<keyword evidence="8" id="KW-1185">Reference proteome</keyword>
<dbReference type="PANTHER" id="PTHR22923:SF116">
    <property type="entry name" value="C1Q DOMAIN-CONTAINING PROTEIN"/>
    <property type="match status" value="1"/>
</dbReference>
<evidence type="ECO:0000256" key="4">
    <source>
        <dbReference type="SAM" id="Coils"/>
    </source>
</evidence>
<feature type="signal peptide" evidence="5">
    <location>
        <begin position="1"/>
        <end position="21"/>
    </location>
</feature>
<keyword evidence="4" id="KW-0175">Coiled coil</keyword>
<evidence type="ECO:0000256" key="1">
    <source>
        <dbReference type="ARBA" id="ARBA00004613"/>
    </source>
</evidence>
<dbReference type="InterPro" id="IPR050822">
    <property type="entry name" value="Cerebellin_Synaptic_Org"/>
</dbReference>
<keyword evidence="3 5" id="KW-0732">Signal</keyword>
<dbReference type="AlphaFoldDB" id="A0A6J8AVA7"/>
<evidence type="ECO:0000256" key="2">
    <source>
        <dbReference type="ARBA" id="ARBA00022525"/>
    </source>
</evidence>
<feature type="coiled-coil region" evidence="4">
    <location>
        <begin position="26"/>
        <end position="53"/>
    </location>
</feature>
<protein>
    <recommendedName>
        <fullName evidence="6">C1q domain-containing protein</fullName>
    </recommendedName>
</protein>
<name>A0A6J8AVA7_MYTCO</name>
<evidence type="ECO:0000313" key="8">
    <source>
        <dbReference type="Proteomes" id="UP000507470"/>
    </source>
</evidence>
<evidence type="ECO:0000313" key="7">
    <source>
        <dbReference type="EMBL" id="CAC5372520.1"/>
    </source>
</evidence>
<dbReference type="SUPFAM" id="SSF49842">
    <property type="entry name" value="TNF-like"/>
    <property type="match status" value="1"/>
</dbReference>
<proteinExistence type="predicted"/>
<dbReference type="PANTHER" id="PTHR22923">
    <property type="entry name" value="CEREBELLIN-RELATED"/>
    <property type="match status" value="1"/>
</dbReference>
<feature type="chain" id="PRO_5026705126" description="C1q domain-containing protein" evidence="5">
    <location>
        <begin position="22"/>
        <end position="258"/>
    </location>
</feature>
<keyword evidence="2" id="KW-0964">Secreted</keyword>